<dbReference type="Proteomes" id="UP000266861">
    <property type="component" value="Unassembled WGS sequence"/>
</dbReference>
<organism evidence="2 3">
    <name type="scientific">Diversispora epigaea</name>
    <dbReference type="NCBI Taxonomy" id="1348612"/>
    <lineage>
        <taxon>Eukaryota</taxon>
        <taxon>Fungi</taxon>
        <taxon>Fungi incertae sedis</taxon>
        <taxon>Mucoromycota</taxon>
        <taxon>Glomeromycotina</taxon>
        <taxon>Glomeromycetes</taxon>
        <taxon>Diversisporales</taxon>
        <taxon>Diversisporaceae</taxon>
        <taxon>Diversispora</taxon>
    </lineage>
</organism>
<proteinExistence type="predicted"/>
<keyword evidence="1" id="KW-0812">Transmembrane</keyword>
<dbReference type="AlphaFoldDB" id="A0A397J0U2"/>
<comment type="caution">
    <text evidence="2">The sequence shown here is derived from an EMBL/GenBank/DDBJ whole genome shotgun (WGS) entry which is preliminary data.</text>
</comment>
<evidence type="ECO:0000313" key="2">
    <source>
        <dbReference type="EMBL" id="RHZ81801.1"/>
    </source>
</evidence>
<keyword evidence="3" id="KW-1185">Reference proteome</keyword>
<keyword evidence="1" id="KW-0472">Membrane</keyword>
<protein>
    <submittedName>
        <fullName evidence="2">Uncharacterized protein</fullName>
    </submittedName>
</protein>
<evidence type="ECO:0000313" key="3">
    <source>
        <dbReference type="Proteomes" id="UP000266861"/>
    </source>
</evidence>
<dbReference type="EMBL" id="PQFF01000109">
    <property type="protein sequence ID" value="RHZ81801.1"/>
    <property type="molecule type" value="Genomic_DNA"/>
</dbReference>
<keyword evidence="1" id="KW-1133">Transmembrane helix</keyword>
<dbReference type="OrthoDB" id="2438200at2759"/>
<name>A0A397J0U2_9GLOM</name>
<accession>A0A397J0U2</accession>
<sequence length="137" mass="15677">MGGKGFPEVFVTGGIEAQDPKPDYKIARNWEAERVKKQVHLHNPTFVDQGIGTISGGTSGTINGFIVESSKREAPVPENQDYNKVPKRTKIEDWFRPCTPPHQIYSRNAYPPWVQEVIIFYLVIMSYSLFDIYLMQK</sequence>
<reference evidence="2 3" key="1">
    <citation type="submission" date="2018-08" db="EMBL/GenBank/DDBJ databases">
        <title>Genome and evolution of the arbuscular mycorrhizal fungus Diversispora epigaea (formerly Glomus versiforme) and its bacterial endosymbionts.</title>
        <authorList>
            <person name="Sun X."/>
            <person name="Fei Z."/>
            <person name="Harrison M."/>
        </authorList>
    </citation>
    <scope>NUCLEOTIDE SEQUENCE [LARGE SCALE GENOMIC DNA]</scope>
    <source>
        <strain evidence="2 3">IT104</strain>
    </source>
</reference>
<gene>
    <name evidence="2" type="ORF">Glove_117g22</name>
</gene>
<feature type="transmembrane region" description="Helical" evidence="1">
    <location>
        <begin position="113"/>
        <end position="134"/>
    </location>
</feature>
<evidence type="ECO:0000256" key="1">
    <source>
        <dbReference type="SAM" id="Phobius"/>
    </source>
</evidence>